<comment type="similarity">
    <text evidence="1">Belongs to the universal ribosomal protein uL18 family.</text>
</comment>
<dbReference type="InterPro" id="IPR005484">
    <property type="entry name" value="Ribosomal_uL18_bac/plant/anim"/>
</dbReference>
<organism evidence="4 5">
    <name type="scientific">Liquidambar formosana</name>
    <name type="common">Formosan gum</name>
    <dbReference type="NCBI Taxonomy" id="63359"/>
    <lineage>
        <taxon>Eukaryota</taxon>
        <taxon>Viridiplantae</taxon>
        <taxon>Streptophyta</taxon>
        <taxon>Embryophyta</taxon>
        <taxon>Tracheophyta</taxon>
        <taxon>Spermatophyta</taxon>
        <taxon>Magnoliopsida</taxon>
        <taxon>eudicotyledons</taxon>
        <taxon>Gunneridae</taxon>
        <taxon>Pentapetalae</taxon>
        <taxon>Saxifragales</taxon>
        <taxon>Altingiaceae</taxon>
        <taxon>Liquidambar</taxon>
    </lineage>
</organism>
<dbReference type="FunFam" id="3.30.420.100:FF:000010">
    <property type="entry name" value="F14B2.25/F14B2.25"/>
    <property type="match status" value="1"/>
</dbReference>
<dbReference type="GO" id="GO:0003735">
    <property type="term" value="F:structural constituent of ribosome"/>
    <property type="evidence" value="ECO:0007669"/>
    <property type="project" value="InterPro"/>
</dbReference>
<keyword evidence="2" id="KW-0689">Ribosomal protein</keyword>
<dbReference type="GO" id="GO:0008097">
    <property type="term" value="F:5S rRNA binding"/>
    <property type="evidence" value="ECO:0007669"/>
    <property type="project" value="TreeGrafter"/>
</dbReference>
<comment type="caution">
    <text evidence="4">The sequence shown here is derived from an EMBL/GenBank/DDBJ whole genome shotgun (WGS) entry which is preliminary data.</text>
</comment>
<proteinExistence type="inferred from homology"/>
<dbReference type="EMBL" id="JBBPBK010000003">
    <property type="protein sequence ID" value="KAK9289115.1"/>
    <property type="molecule type" value="Genomic_DNA"/>
</dbReference>
<dbReference type="AlphaFoldDB" id="A0AAP0S802"/>
<name>A0AAP0S802_LIQFO</name>
<sequence>MSASSHQQQHLLRLVLSCRKITAQVTNPTTSSIVAMASSSEQEFVTHYRAKLARFPRFHNFWDAKTASRVGEKLGFRLREIGVSGVDIDLREELSRPIHHRRMVIPFFDSVKRSGVVVAGAEKLDERGF</sequence>
<evidence type="ECO:0000256" key="2">
    <source>
        <dbReference type="ARBA" id="ARBA00022980"/>
    </source>
</evidence>
<dbReference type="PANTHER" id="PTHR12899">
    <property type="entry name" value="39S RIBOSOMAL PROTEIN L18, MITOCHONDRIAL"/>
    <property type="match status" value="1"/>
</dbReference>
<dbReference type="GO" id="GO:0006412">
    <property type="term" value="P:translation"/>
    <property type="evidence" value="ECO:0007669"/>
    <property type="project" value="InterPro"/>
</dbReference>
<dbReference type="PANTHER" id="PTHR12899:SF14">
    <property type="entry name" value="F14B2.25_F14B2.25"/>
    <property type="match status" value="1"/>
</dbReference>
<evidence type="ECO:0000256" key="3">
    <source>
        <dbReference type="ARBA" id="ARBA00023274"/>
    </source>
</evidence>
<reference evidence="4 5" key="1">
    <citation type="journal article" date="2024" name="Plant J.">
        <title>Genome sequences and population genomics reveal climatic adaptation and genomic divergence between two closely related sweetgum species.</title>
        <authorList>
            <person name="Xu W.Q."/>
            <person name="Ren C.Q."/>
            <person name="Zhang X.Y."/>
            <person name="Comes H.P."/>
            <person name="Liu X.H."/>
            <person name="Li Y.G."/>
            <person name="Kettle C.J."/>
            <person name="Jalonen R."/>
            <person name="Gaisberger H."/>
            <person name="Ma Y.Z."/>
            <person name="Qiu Y.X."/>
        </authorList>
    </citation>
    <scope>NUCLEOTIDE SEQUENCE [LARGE SCALE GENOMIC DNA]</scope>
    <source>
        <strain evidence="4">Hangzhou</strain>
    </source>
</reference>
<evidence type="ECO:0000313" key="5">
    <source>
        <dbReference type="Proteomes" id="UP001415857"/>
    </source>
</evidence>
<dbReference type="Proteomes" id="UP001415857">
    <property type="component" value="Unassembled WGS sequence"/>
</dbReference>
<dbReference type="GO" id="GO:1990904">
    <property type="term" value="C:ribonucleoprotein complex"/>
    <property type="evidence" value="ECO:0007669"/>
    <property type="project" value="UniProtKB-KW"/>
</dbReference>
<keyword evidence="3" id="KW-0687">Ribonucleoprotein</keyword>
<keyword evidence="5" id="KW-1185">Reference proteome</keyword>
<evidence type="ECO:0008006" key="6">
    <source>
        <dbReference type="Google" id="ProtNLM"/>
    </source>
</evidence>
<dbReference type="Gene3D" id="3.30.420.100">
    <property type="match status" value="1"/>
</dbReference>
<accession>A0AAP0S802</accession>
<dbReference type="GO" id="GO:0005840">
    <property type="term" value="C:ribosome"/>
    <property type="evidence" value="ECO:0007669"/>
    <property type="project" value="UniProtKB-KW"/>
</dbReference>
<evidence type="ECO:0000313" key="4">
    <source>
        <dbReference type="EMBL" id="KAK9289115.1"/>
    </source>
</evidence>
<gene>
    <name evidence="4" type="ORF">L1049_017588</name>
</gene>
<dbReference type="SUPFAM" id="SSF53137">
    <property type="entry name" value="Translational machinery components"/>
    <property type="match status" value="1"/>
</dbReference>
<evidence type="ECO:0000256" key="1">
    <source>
        <dbReference type="ARBA" id="ARBA00007116"/>
    </source>
</evidence>
<protein>
    <recommendedName>
        <fullName evidence="6">Ribosomal protein L18</fullName>
    </recommendedName>
</protein>